<dbReference type="EMBL" id="JAUJYN010000010">
    <property type="protein sequence ID" value="KAK1262177.1"/>
    <property type="molecule type" value="Genomic_DNA"/>
</dbReference>
<protein>
    <submittedName>
        <fullName evidence="1">Uncharacterized protein</fullName>
    </submittedName>
</protein>
<evidence type="ECO:0000313" key="2">
    <source>
        <dbReference type="Proteomes" id="UP001179952"/>
    </source>
</evidence>
<keyword evidence="2" id="KW-1185">Reference proteome</keyword>
<reference evidence="1" key="2">
    <citation type="submission" date="2023-06" db="EMBL/GenBank/DDBJ databases">
        <authorList>
            <person name="Ma L."/>
            <person name="Liu K.-W."/>
            <person name="Li Z."/>
            <person name="Hsiao Y.-Y."/>
            <person name="Qi Y."/>
            <person name="Fu T."/>
            <person name="Tang G."/>
            <person name="Zhang D."/>
            <person name="Sun W.-H."/>
            <person name="Liu D.-K."/>
            <person name="Li Y."/>
            <person name="Chen G.-Z."/>
            <person name="Liu X.-D."/>
            <person name="Liao X.-Y."/>
            <person name="Jiang Y.-T."/>
            <person name="Yu X."/>
            <person name="Hao Y."/>
            <person name="Huang J."/>
            <person name="Zhao X.-W."/>
            <person name="Ke S."/>
            <person name="Chen Y.-Y."/>
            <person name="Wu W.-L."/>
            <person name="Hsu J.-L."/>
            <person name="Lin Y.-F."/>
            <person name="Huang M.-D."/>
            <person name="Li C.-Y."/>
            <person name="Huang L."/>
            <person name="Wang Z.-W."/>
            <person name="Zhao X."/>
            <person name="Zhong W.-Y."/>
            <person name="Peng D.-H."/>
            <person name="Ahmad S."/>
            <person name="Lan S."/>
            <person name="Zhang J.-S."/>
            <person name="Tsai W.-C."/>
            <person name="Van De Peer Y."/>
            <person name="Liu Z.-J."/>
        </authorList>
    </citation>
    <scope>NUCLEOTIDE SEQUENCE</scope>
    <source>
        <strain evidence="1">SCP</strain>
        <tissue evidence="1">Leaves</tissue>
    </source>
</reference>
<name>A0AAV9ADU5_ACOGR</name>
<organism evidence="1 2">
    <name type="scientific">Acorus gramineus</name>
    <name type="common">Dwarf sweet flag</name>
    <dbReference type="NCBI Taxonomy" id="55184"/>
    <lineage>
        <taxon>Eukaryota</taxon>
        <taxon>Viridiplantae</taxon>
        <taxon>Streptophyta</taxon>
        <taxon>Embryophyta</taxon>
        <taxon>Tracheophyta</taxon>
        <taxon>Spermatophyta</taxon>
        <taxon>Magnoliopsida</taxon>
        <taxon>Liliopsida</taxon>
        <taxon>Acoraceae</taxon>
        <taxon>Acorus</taxon>
    </lineage>
</organism>
<dbReference type="AlphaFoldDB" id="A0AAV9ADU5"/>
<gene>
    <name evidence="1" type="ORF">QJS04_geneDACA021838</name>
</gene>
<reference evidence="1" key="1">
    <citation type="journal article" date="2023" name="Nat. Commun.">
        <title>Diploid and tetraploid genomes of Acorus and the evolution of monocots.</title>
        <authorList>
            <person name="Ma L."/>
            <person name="Liu K.W."/>
            <person name="Li Z."/>
            <person name="Hsiao Y.Y."/>
            <person name="Qi Y."/>
            <person name="Fu T."/>
            <person name="Tang G.D."/>
            <person name="Zhang D."/>
            <person name="Sun W.H."/>
            <person name="Liu D.K."/>
            <person name="Li Y."/>
            <person name="Chen G.Z."/>
            <person name="Liu X.D."/>
            <person name="Liao X.Y."/>
            <person name="Jiang Y.T."/>
            <person name="Yu X."/>
            <person name="Hao Y."/>
            <person name="Huang J."/>
            <person name="Zhao X.W."/>
            <person name="Ke S."/>
            <person name="Chen Y.Y."/>
            <person name="Wu W.L."/>
            <person name="Hsu J.L."/>
            <person name="Lin Y.F."/>
            <person name="Huang M.D."/>
            <person name="Li C.Y."/>
            <person name="Huang L."/>
            <person name="Wang Z.W."/>
            <person name="Zhao X."/>
            <person name="Zhong W.Y."/>
            <person name="Peng D.H."/>
            <person name="Ahmad S."/>
            <person name="Lan S."/>
            <person name="Zhang J.S."/>
            <person name="Tsai W.C."/>
            <person name="Van de Peer Y."/>
            <person name="Liu Z.J."/>
        </authorList>
    </citation>
    <scope>NUCLEOTIDE SEQUENCE</scope>
    <source>
        <strain evidence="1">SCP</strain>
    </source>
</reference>
<accession>A0AAV9ADU5</accession>
<proteinExistence type="predicted"/>
<evidence type="ECO:0000313" key="1">
    <source>
        <dbReference type="EMBL" id="KAK1262177.1"/>
    </source>
</evidence>
<comment type="caution">
    <text evidence="1">The sequence shown here is derived from an EMBL/GenBank/DDBJ whole genome shotgun (WGS) entry which is preliminary data.</text>
</comment>
<sequence length="91" mass="10554">MPELPVDKEILGELELMEKDCEINDILCYRAIAERETQGMPKDKYNNLKERKQRTEDSQGHLRLVEEVSTSPNPHARCMGSLLNYKHPSLE</sequence>
<dbReference type="Proteomes" id="UP001179952">
    <property type="component" value="Unassembled WGS sequence"/>
</dbReference>